<organism evidence="2 3">
    <name type="scientific">Araneus ventricosus</name>
    <name type="common">Orbweaver spider</name>
    <name type="synonym">Epeira ventricosa</name>
    <dbReference type="NCBI Taxonomy" id="182803"/>
    <lineage>
        <taxon>Eukaryota</taxon>
        <taxon>Metazoa</taxon>
        <taxon>Ecdysozoa</taxon>
        <taxon>Arthropoda</taxon>
        <taxon>Chelicerata</taxon>
        <taxon>Arachnida</taxon>
        <taxon>Araneae</taxon>
        <taxon>Araneomorphae</taxon>
        <taxon>Entelegynae</taxon>
        <taxon>Araneoidea</taxon>
        <taxon>Araneidae</taxon>
        <taxon>Araneus</taxon>
    </lineage>
</organism>
<dbReference type="EMBL" id="BGPR01023962">
    <property type="protein sequence ID" value="GBN91591.1"/>
    <property type="molecule type" value="Genomic_DNA"/>
</dbReference>
<name>A0A4Y2SUF9_ARAVE</name>
<evidence type="ECO:0000313" key="2">
    <source>
        <dbReference type="EMBL" id="GBN91591.1"/>
    </source>
</evidence>
<gene>
    <name evidence="2" type="ORF">AVEN_36770_1</name>
</gene>
<keyword evidence="3" id="KW-1185">Reference proteome</keyword>
<feature type="region of interest" description="Disordered" evidence="1">
    <location>
        <begin position="1"/>
        <end position="43"/>
    </location>
</feature>
<feature type="compositionally biased region" description="Polar residues" evidence="1">
    <location>
        <begin position="80"/>
        <end position="90"/>
    </location>
</feature>
<reference evidence="2 3" key="1">
    <citation type="journal article" date="2019" name="Sci. Rep.">
        <title>Orb-weaving spider Araneus ventricosus genome elucidates the spidroin gene catalogue.</title>
        <authorList>
            <person name="Kono N."/>
            <person name="Nakamura H."/>
            <person name="Ohtoshi R."/>
            <person name="Moran D.A.P."/>
            <person name="Shinohara A."/>
            <person name="Yoshida Y."/>
            <person name="Fujiwara M."/>
            <person name="Mori M."/>
            <person name="Tomita M."/>
            <person name="Arakawa K."/>
        </authorList>
    </citation>
    <scope>NUCLEOTIDE SEQUENCE [LARGE SCALE GENOMIC DNA]</scope>
</reference>
<evidence type="ECO:0000313" key="3">
    <source>
        <dbReference type="Proteomes" id="UP000499080"/>
    </source>
</evidence>
<accession>A0A4Y2SUF9</accession>
<feature type="region of interest" description="Disordered" evidence="1">
    <location>
        <begin position="56"/>
        <end position="90"/>
    </location>
</feature>
<sequence>MNIELLDDALDESFEETDSEDYNDNESEVEEFETEVSEDTERWANDGDLKKFLLRATRGQVGSPDDVEGPEGGRSAARQARTSAFLNVPG</sequence>
<proteinExistence type="predicted"/>
<comment type="caution">
    <text evidence="2">The sequence shown here is derived from an EMBL/GenBank/DDBJ whole genome shotgun (WGS) entry which is preliminary data.</text>
</comment>
<protein>
    <submittedName>
        <fullName evidence="2">Uncharacterized protein</fullName>
    </submittedName>
</protein>
<feature type="compositionally biased region" description="Acidic residues" evidence="1">
    <location>
        <begin position="1"/>
        <end position="38"/>
    </location>
</feature>
<dbReference type="Proteomes" id="UP000499080">
    <property type="component" value="Unassembled WGS sequence"/>
</dbReference>
<dbReference type="AlphaFoldDB" id="A0A4Y2SUF9"/>
<evidence type="ECO:0000256" key="1">
    <source>
        <dbReference type="SAM" id="MobiDB-lite"/>
    </source>
</evidence>